<evidence type="ECO:0000313" key="12">
    <source>
        <dbReference type="EMBL" id="TRY68289.1"/>
    </source>
</evidence>
<keyword evidence="7" id="KW-0675">Receptor</keyword>
<comment type="subcellular location">
    <subcellularLocation>
        <location evidence="1">Membrane</location>
        <topology evidence="1">Multi-pass membrane protein</topology>
    </subcellularLocation>
</comment>
<feature type="transmembrane region" description="Helical" evidence="10">
    <location>
        <begin position="34"/>
        <end position="61"/>
    </location>
</feature>
<proteinExistence type="inferred from homology"/>
<evidence type="ECO:0000256" key="6">
    <source>
        <dbReference type="ARBA" id="ARBA00023136"/>
    </source>
</evidence>
<dbReference type="PRINTS" id="PR00237">
    <property type="entry name" value="GPCRRHODOPSN"/>
</dbReference>
<dbReference type="Proteomes" id="UP000318571">
    <property type="component" value="Chromosome 1"/>
</dbReference>
<evidence type="ECO:0000313" key="13">
    <source>
        <dbReference type="Proteomes" id="UP000318571"/>
    </source>
</evidence>
<dbReference type="GO" id="GO:0005886">
    <property type="term" value="C:plasma membrane"/>
    <property type="evidence" value="ECO:0007669"/>
    <property type="project" value="TreeGrafter"/>
</dbReference>
<organism evidence="12 13">
    <name type="scientific">Tigriopus californicus</name>
    <name type="common">Marine copepod</name>
    <dbReference type="NCBI Taxonomy" id="6832"/>
    <lineage>
        <taxon>Eukaryota</taxon>
        <taxon>Metazoa</taxon>
        <taxon>Ecdysozoa</taxon>
        <taxon>Arthropoda</taxon>
        <taxon>Crustacea</taxon>
        <taxon>Multicrustacea</taxon>
        <taxon>Hexanauplia</taxon>
        <taxon>Copepoda</taxon>
        <taxon>Harpacticoida</taxon>
        <taxon>Harpacticidae</taxon>
        <taxon>Tigriopus</taxon>
    </lineage>
</organism>
<dbReference type="PANTHER" id="PTHR45695">
    <property type="entry name" value="LEUCOKININ RECEPTOR-RELATED"/>
    <property type="match status" value="1"/>
</dbReference>
<dbReference type="EMBL" id="VCGU01000010">
    <property type="protein sequence ID" value="TRY68289.1"/>
    <property type="molecule type" value="Genomic_DNA"/>
</dbReference>
<feature type="domain" description="G-protein coupled receptors family 1 profile" evidence="11">
    <location>
        <begin position="52"/>
        <end position="133"/>
    </location>
</feature>
<sequence>MEQLDTPIRNDSSLTSDWESGNSTGSLYDVPPSVVILLSFFYGLISLMAFIGNALVIYVVVVAPRMRTVTNYYIANLAIADVTIALFAIPFQFHAALLQRWDLPEFMCQFCPTVQILSVNVSIFTLVAISMDRPGRGFQKRGPEEDEGTFGQLTADAYIDKKRKTKRHKDAFDVVSLKIAKLCYCFRWVFILFIIRNRMALLK</sequence>
<evidence type="ECO:0000256" key="9">
    <source>
        <dbReference type="SAM" id="MobiDB-lite"/>
    </source>
</evidence>
<evidence type="ECO:0000256" key="4">
    <source>
        <dbReference type="ARBA" id="ARBA00022989"/>
    </source>
</evidence>
<evidence type="ECO:0000256" key="7">
    <source>
        <dbReference type="ARBA" id="ARBA00023170"/>
    </source>
</evidence>
<reference evidence="12 13" key="1">
    <citation type="journal article" date="2018" name="Nat. Ecol. Evol.">
        <title>Genomic signatures of mitonuclear coevolution across populations of Tigriopus californicus.</title>
        <authorList>
            <person name="Barreto F.S."/>
            <person name="Watson E.T."/>
            <person name="Lima T.G."/>
            <person name="Willett C.S."/>
            <person name="Edmands S."/>
            <person name="Li W."/>
            <person name="Burton R.S."/>
        </authorList>
    </citation>
    <scope>NUCLEOTIDE SEQUENCE [LARGE SCALE GENOMIC DNA]</scope>
    <source>
        <strain evidence="12 13">San Diego</strain>
    </source>
</reference>
<dbReference type="GO" id="GO:0004930">
    <property type="term" value="F:G protein-coupled receptor activity"/>
    <property type="evidence" value="ECO:0007669"/>
    <property type="project" value="UniProtKB-KW"/>
</dbReference>
<feature type="transmembrane region" description="Helical" evidence="10">
    <location>
        <begin position="73"/>
        <end position="93"/>
    </location>
</feature>
<dbReference type="Pfam" id="PF00001">
    <property type="entry name" value="7tm_1"/>
    <property type="match status" value="1"/>
</dbReference>
<keyword evidence="6 10" id="KW-0472">Membrane</keyword>
<evidence type="ECO:0000256" key="8">
    <source>
        <dbReference type="ARBA" id="ARBA00023224"/>
    </source>
</evidence>
<evidence type="ECO:0000256" key="2">
    <source>
        <dbReference type="ARBA" id="ARBA00010663"/>
    </source>
</evidence>
<dbReference type="Gene3D" id="1.20.1070.10">
    <property type="entry name" value="Rhodopsin 7-helix transmembrane proteins"/>
    <property type="match status" value="1"/>
</dbReference>
<accession>A0A553NSA9</accession>
<feature type="transmembrane region" description="Helical" evidence="10">
    <location>
        <begin position="171"/>
        <end position="195"/>
    </location>
</feature>
<evidence type="ECO:0000256" key="1">
    <source>
        <dbReference type="ARBA" id="ARBA00004141"/>
    </source>
</evidence>
<dbReference type="PANTHER" id="PTHR45695:SF9">
    <property type="entry name" value="LEUCOKININ RECEPTOR"/>
    <property type="match status" value="1"/>
</dbReference>
<dbReference type="InterPro" id="IPR017452">
    <property type="entry name" value="GPCR_Rhodpsn_7TM"/>
</dbReference>
<comment type="caution">
    <text evidence="12">The sequence shown here is derived from an EMBL/GenBank/DDBJ whole genome shotgun (WGS) entry which is preliminary data.</text>
</comment>
<dbReference type="SUPFAM" id="SSF81321">
    <property type="entry name" value="Family A G protein-coupled receptor-like"/>
    <property type="match status" value="1"/>
</dbReference>
<feature type="compositionally biased region" description="Polar residues" evidence="9">
    <location>
        <begin position="9"/>
        <end position="20"/>
    </location>
</feature>
<gene>
    <name evidence="12" type="ORF">TCAL_13544</name>
</gene>
<evidence type="ECO:0000256" key="5">
    <source>
        <dbReference type="ARBA" id="ARBA00023040"/>
    </source>
</evidence>
<dbReference type="PROSITE" id="PS50262">
    <property type="entry name" value="G_PROTEIN_RECEP_F1_2"/>
    <property type="match status" value="1"/>
</dbReference>
<dbReference type="AlphaFoldDB" id="A0A553NSA9"/>
<keyword evidence="5" id="KW-0297">G-protein coupled receptor</keyword>
<protein>
    <recommendedName>
        <fullName evidence="11">G-protein coupled receptors family 1 profile domain-containing protein</fullName>
    </recommendedName>
</protein>
<feature type="region of interest" description="Disordered" evidence="9">
    <location>
        <begin position="1"/>
        <end position="20"/>
    </location>
</feature>
<evidence type="ECO:0000259" key="11">
    <source>
        <dbReference type="PROSITE" id="PS50262"/>
    </source>
</evidence>
<dbReference type="InterPro" id="IPR000276">
    <property type="entry name" value="GPCR_Rhodpsn"/>
</dbReference>
<keyword evidence="8" id="KW-0807">Transducer</keyword>
<keyword evidence="13" id="KW-1185">Reference proteome</keyword>
<keyword evidence="4 10" id="KW-1133">Transmembrane helix</keyword>
<evidence type="ECO:0000256" key="3">
    <source>
        <dbReference type="ARBA" id="ARBA00022692"/>
    </source>
</evidence>
<evidence type="ECO:0000256" key="10">
    <source>
        <dbReference type="SAM" id="Phobius"/>
    </source>
</evidence>
<name>A0A553NSA9_TIGCA</name>
<keyword evidence="3 10" id="KW-0812">Transmembrane</keyword>
<feature type="transmembrane region" description="Helical" evidence="10">
    <location>
        <begin position="113"/>
        <end position="131"/>
    </location>
</feature>
<dbReference type="STRING" id="6832.A0A553NSA9"/>
<comment type="similarity">
    <text evidence="2">Belongs to the G-protein coupled receptor 1 family.</text>
</comment>